<gene>
    <name evidence="6" type="ORF">AU252_01850</name>
</gene>
<evidence type="ECO:0000256" key="1">
    <source>
        <dbReference type="ARBA" id="ARBA00007074"/>
    </source>
</evidence>
<evidence type="ECO:0000256" key="2">
    <source>
        <dbReference type="ARBA" id="ARBA00022670"/>
    </source>
</evidence>
<proteinExistence type="inferred from homology"/>
<dbReference type="Pfam" id="PF00877">
    <property type="entry name" value="NLPC_P60"/>
    <property type="match status" value="1"/>
</dbReference>
<evidence type="ECO:0000259" key="5">
    <source>
        <dbReference type="PROSITE" id="PS51935"/>
    </source>
</evidence>
<dbReference type="GO" id="GO:0008234">
    <property type="term" value="F:cysteine-type peptidase activity"/>
    <property type="evidence" value="ECO:0007669"/>
    <property type="project" value="UniProtKB-KW"/>
</dbReference>
<keyword evidence="3" id="KW-0378">Hydrolase</keyword>
<dbReference type="AlphaFoldDB" id="A0A0U3Q0C3"/>
<protein>
    <recommendedName>
        <fullName evidence="5">NlpC/P60 domain-containing protein</fullName>
    </recommendedName>
</protein>
<comment type="similarity">
    <text evidence="1">Belongs to the peptidase C40 family.</text>
</comment>
<dbReference type="InterPro" id="IPR038765">
    <property type="entry name" value="Papain-like_cys_pep_sf"/>
</dbReference>
<evidence type="ECO:0000256" key="4">
    <source>
        <dbReference type="ARBA" id="ARBA00022807"/>
    </source>
</evidence>
<dbReference type="InterPro" id="IPR051202">
    <property type="entry name" value="Peptidase_C40"/>
</dbReference>
<name>A0A0U3Q0C3_9MICC</name>
<accession>A0A0U3Q0C3</accession>
<dbReference type="GO" id="GO:0006508">
    <property type="term" value="P:proteolysis"/>
    <property type="evidence" value="ECO:0007669"/>
    <property type="project" value="UniProtKB-KW"/>
</dbReference>
<feature type="domain" description="NlpC/P60" evidence="5">
    <location>
        <begin position="217"/>
        <end position="333"/>
    </location>
</feature>
<keyword evidence="2" id="KW-0645">Protease</keyword>
<dbReference type="PROSITE" id="PS51935">
    <property type="entry name" value="NLPC_P60"/>
    <property type="match status" value="1"/>
</dbReference>
<dbReference type="SUPFAM" id="SSF54001">
    <property type="entry name" value="Cysteine proteinases"/>
    <property type="match status" value="1"/>
</dbReference>
<dbReference type="PANTHER" id="PTHR47053">
    <property type="entry name" value="MUREIN DD-ENDOPEPTIDASE MEPH-RELATED"/>
    <property type="match status" value="1"/>
</dbReference>
<organism evidence="6">
    <name type="scientific">Pseudarthrobacter sulfonivorans</name>
    <dbReference type="NCBI Taxonomy" id="121292"/>
    <lineage>
        <taxon>Bacteria</taxon>
        <taxon>Bacillati</taxon>
        <taxon>Actinomycetota</taxon>
        <taxon>Actinomycetes</taxon>
        <taxon>Micrococcales</taxon>
        <taxon>Micrococcaceae</taxon>
        <taxon>Pseudarthrobacter</taxon>
    </lineage>
</organism>
<dbReference type="Proteomes" id="UP000065151">
    <property type="component" value="Chromosome"/>
</dbReference>
<dbReference type="InterPro" id="IPR000064">
    <property type="entry name" value="NLP_P60_dom"/>
</dbReference>
<sequence length="333" mass="35380">MSNAADVCVWPDSSGDVDATRSNGIGREALTFSGPNGAPMTLNVRQKEVAMAYISVGRSLKLPGQAIQISIMMALQESGLRMLANPAVPESLGFPNDGLGYDHDSIGSAQQRPGAGWGRVQDLMRAEYNAAAFFGGPNGPNRGSPRGLLDIRGWERMSLGEAAQSVQVSAFPERYARWEPASAAIIAALAGDITVPRCESPGQKGGRPAPAIPGDLDDHRRAIIGFAQQGLGGRYVWGGTAFKAWDCSGYVMWIYAQIGKQLPRVDQWVVGAPTATPVPGDLVVQNPDGPEHWGHVGIYAGEGLMYSALNPSAGTLLHPIDWNPGSRYFNLLG</sequence>
<reference evidence="6 7" key="1">
    <citation type="submission" date="2015-12" db="EMBL/GenBank/DDBJ databases">
        <authorList>
            <person name="Shamseldin A."/>
            <person name="Moawad H."/>
            <person name="Abd El-Rahim W.M."/>
            <person name="Sadowsky M.J."/>
        </authorList>
    </citation>
    <scope>NUCLEOTIDE SEQUENCE [LARGE SCALE GENOMIC DNA]</scope>
    <source>
        <strain evidence="6 7">Ar51</strain>
    </source>
</reference>
<dbReference type="STRING" id="121292.AU252_01850"/>
<evidence type="ECO:0000313" key="7">
    <source>
        <dbReference type="Proteomes" id="UP000065151"/>
    </source>
</evidence>
<evidence type="ECO:0000256" key="3">
    <source>
        <dbReference type="ARBA" id="ARBA00022801"/>
    </source>
</evidence>
<dbReference type="EMBL" id="CP013747">
    <property type="protein sequence ID" value="ALV40062.1"/>
    <property type="molecule type" value="Genomic_DNA"/>
</dbReference>
<keyword evidence="4" id="KW-0788">Thiol protease</keyword>
<dbReference type="PANTHER" id="PTHR47053:SF1">
    <property type="entry name" value="MUREIN DD-ENDOPEPTIDASE MEPH-RELATED"/>
    <property type="match status" value="1"/>
</dbReference>
<dbReference type="KEGG" id="psul:AU252_01850"/>
<evidence type="ECO:0000313" key="6">
    <source>
        <dbReference type="EMBL" id="ALV40062.1"/>
    </source>
</evidence>
<dbReference type="Gene3D" id="3.90.1720.10">
    <property type="entry name" value="endopeptidase domain like (from Nostoc punctiforme)"/>
    <property type="match status" value="1"/>
</dbReference>